<keyword evidence="3" id="KW-1185">Reference proteome</keyword>
<keyword evidence="1" id="KW-0732">Signal</keyword>
<feature type="chain" id="PRO_5030082903" evidence="1">
    <location>
        <begin position="27"/>
        <end position="109"/>
    </location>
</feature>
<reference evidence="2" key="1">
    <citation type="submission" date="2018-12" db="EMBL/GenBank/DDBJ databases">
        <authorList>
            <person name="Will S."/>
            <person name="Neumann-Schaal M."/>
            <person name="Henke P."/>
        </authorList>
    </citation>
    <scope>NUCLEOTIDE SEQUENCE</scope>
    <source>
        <strain evidence="2">PCC 7102</strain>
    </source>
</reference>
<proteinExistence type="predicted"/>
<name>A0A3S1ALL8_9CYAN</name>
<dbReference type="RefSeq" id="WP_127083240.1">
    <property type="nucleotide sequence ID" value="NZ_RSCL01000012.1"/>
</dbReference>
<dbReference type="EMBL" id="RSCL01000012">
    <property type="protein sequence ID" value="RUT03984.1"/>
    <property type="molecule type" value="Genomic_DNA"/>
</dbReference>
<organism evidence="2 3">
    <name type="scientific">Dulcicalothrix desertica PCC 7102</name>
    <dbReference type="NCBI Taxonomy" id="232991"/>
    <lineage>
        <taxon>Bacteria</taxon>
        <taxon>Bacillati</taxon>
        <taxon>Cyanobacteriota</taxon>
        <taxon>Cyanophyceae</taxon>
        <taxon>Nostocales</taxon>
        <taxon>Calotrichaceae</taxon>
        <taxon>Dulcicalothrix</taxon>
    </lineage>
</organism>
<accession>A0A3S1ALL8</accession>
<comment type="caution">
    <text evidence="2">The sequence shown here is derived from an EMBL/GenBank/DDBJ whole genome shotgun (WGS) entry which is preliminary data.</text>
</comment>
<evidence type="ECO:0000313" key="2">
    <source>
        <dbReference type="EMBL" id="RUT03984.1"/>
    </source>
</evidence>
<dbReference type="Proteomes" id="UP000271624">
    <property type="component" value="Unassembled WGS sequence"/>
</dbReference>
<sequence length="109" mass="12150">MFKYKSLLIIALTFNAALFYTKEAAAQPSNAQVILNSERLRPKAAPDVKPRCNNFWGCLNLNSGRLPVVRIFNPVTPRRNLKPECKNNAWACPVLAPQGNTSSSQSSFR</sequence>
<dbReference type="AlphaFoldDB" id="A0A3S1ALL8"/>
<feature type="signal peptide" evidence="1">
    <location>
        <begin position="1"/>
        <end position="26"/>
    </location>
</feature>
<protein>
    <submittedName>
        <fullName evidence="2">Uncharacterized protein</fullName>
    </submittedName>
</protein>
<evidence type="ECO:0000313" key="3">
    <source>
        <dbReference type="Proteomes" id="UP000271624"/>
    </source>
</evidence>
<reference evidence="2" key="2">
    <citation type="journal article" date="2019" name="Genome Biol. Evol.">
        <title>Day and night: Metabolic profiles and evolutionary relationships of six axenic non-marine cyanobacteria.</title>
        <authorList>
            <person name="Will S.E."/>
            <person name="Henke P."/>
            <person name="Boedeker C."/>
            <person name="Huang S."/>
            <person name="Brinkmann H."/>
            <person name="Rohde M."/>
            <person name="Jarek M."/>
            <person name="Friedl T."/>
            <person name="Seufert S."/>
            <person name="Schumacher M."/>
            <person name="Overmann J."/>
            <person name="Neumann-Schaal M."/>
            <person name="Petersen J."/>
        </authorList>
    </citation>
    <scope>NUCLEOTIDE SEQUENCE [LARGE SCALE GENOMIC DNA]</scope>
    <source>
        <strain evidence="2">PCC 7102</strain>
    </source>
</reference>
<evidence type="ECO:0000256" key="1">
    <source>
        <dbReference type="SAM" id="SignalP"/>
    </source>
</evidence>
<gene>
    <name evidence="2" type="ORF">DSM106972_048980</name>
</gene>